<comment type="caution">
    <text evidence="2">The sequence shown here is derived from an EMBL/GenBank/DDBJ whole genome shotgun (WGS) entry which is preliminary data.</text>
</comment>
<dbReference type="GO" id="GO:0006457">
    <property type="term" value="P:protein folding"/>
    <property type="evidence" value="ECO:0007669"/>
    <property type="project" value="TreeGrafter"/>
</dbReference>
<comment type="similarity">
    <text evidence="1">Belongs to the protein disulfide isomerase family.</text>
</comment>
<dbReference type="Proteomes" id="UP000822369">
    <property type="component" value="Chromosome 4"/>
</dbReference>
<evidence type="ECO:0000313" key="2">
    <source>
        <dbReference type="EMBL" id="KAF7223493.1"/>
    </source>
</evidence>
<dbReference type="InterPro" id="IPR036249">
    <property type="entry name" value="Thioredoxin-like_sf"/>
</dbReference>
<protein>
    <submittedName>
        <fullName evidence="2">Protein disulfide-isomerase-like</fullName>
    </submittedName>
</protein>
<dbReference type="CDD" id="cd02981">
    <property type="entry name" value="PDI_b_family"/>
    <property type="match status" value="1"/>
</dbReference>
<dbReference type="GO" id="GO:0034976">
    <property type="term" value="P:response to endoplasmic reticulum stress"/>
    <property type="evidence" value="ECO:0007669"/>
    <property type="project" value="TreeGrafter"/>
</dbReference>
<dbReference type="PANTHER" id="PTHR18929">
    <property type="entry name" value="PROTEIN DISULFIDE ISOMERASE"/>
    <property type="match status" value="1"/>
</dbReference>
<dbReference type="Gene3D" id="3.40.30.10">
    <property type="entry name" value="Glutaredoxin"/>
    <property type="match status" value="4"/>
</dbReference>
<evidence type="ECO:0000313" key="3">
    <source>
        <dbReference type="Proteomes" id="UP000822369"/>
    </source>
</evidence>
<organism evidence="2 3">
    <name type="scientific">Nothobranchius furzeri</name>
    <name type="common">Turquoise killifish</name>
    <dbReference type="NCBI Taxonomy" id="105023"/>
    <lineage>
        <taxon>Eukaryota</taxon>
        <taxon>Metazoa</taxon>
        <taxon>Chordata</taxon>
        <taxon>Craniata</taxon>
        <taxon>Vertebrata</taxon>
        <taxon>Euteleostomi</taxon>
        <taxon>Actinopterygii</taxon>
        <taxon>Neopterygii</taxon>
        <taxon>Teleostei</taxon>
        <taxon>Neoteleostei</taxon>
        <taxon>Acanthomorphata</taxon>
        <taxon>Ovalentaria</taxon>
        <taxon>Atherinomorphae</taxon>
        <taxon>Cyprinodontiformes</taxon>
        <taxon>Nothobranchiidae</taxon>
        <taxon>Nothobranchius</taxon>
    </lineage>
</organism>
<gene>
    <name evidence="2" type="ORF">G4P62_001198</name>
</gene>
<dbReference type="AlphaFoldDB" id="A0A9D3BZ14"/>
<dbReference type="PANTHER" id="PTHR18929:SF58">
    <property type="entry name" value="PROTEIN DISULFIDE-ISOMERASE-LIKE PROTEIN OF THE TESTIS"/>
    <property type="match status" value="1"/>
</dbReference>
<proteinExistence type="inferred from homology"/>
<dbReference type="CDD" id="cd02982">
    <property type="entry name" value="PDI_b'_family"/>
    <property type="match status" value="1"/>
</dbReference>
<sequence>THTHLNTHPSVCCLTTPSRPSPSVILVSTLSNRGGSIMKTPMLLLGGLGLWFCVFSAADTQLDVQGNEPLAAKDGILLLNKGNFNSALGKHKQLLVHFSTTLTVGSHRVLTAFEGAAAKLQGSEVKPAIIDVAEEKDLAKMLNVTADTSIRLYLSGDVNNPVVCPVPQSSASILTWLKRRAGSAADLIMDINQLEALEELTVVGSFKELNHEYVQMFTAAATDLPDITFAVVLGDEVISKYGLVYDTVLLLKKSQLIQSYKMKPESSKEELIIFISVYQMDPVTEYNGETASQILSSPVLNHALLFVNKSSEDFKTIFSAFSSAAEAFRMRILFVMVNVDESRNGRLMEYFRVRDFEAPLIRLVNLTDHVTYHLPSESLNVDIITQFSESYLQGKAKPKMQSEPIPEGWDKKPVKELVGITLEKVAFNPNRTVFVLFYLSYSQKSRDLFPLWEELAVAFKDQEDVVIARIDASVNDISMSTQGSYPSLCLFPALYAERMVVYTGKRRLKDLVKFVDKEMEKAKKYRVMEEEDRRVYFEALKAEKAKDHNKTKDEL</sequence>
<dbReference type="GO" id="GO:0005783">
    <property type="term" value="C:endoplasmic reticulum"/>
    <property type="evidence" value="ECO:0007669"/>
    <property type="project" value="TreeGrafter"/>
</dbReference>
<evidence type="ECO:0000256" key="1">
    <source>
        <dbReference type="ARBA" id="ARBA00006347"/>
    </source>
</evidence>
<name>A0A9D3BZ14_NOTFU</name>
<dbReference type="FunFam" id="3.40.30.10:FF:000167">
    <property type="entry name" value="Protein disulfide isomerase like, testis expressed"/>
    <property type="match status" value="1"/>
</dbReference>
<dbReference type="SUPFAM" id="SSF52833">
    <property type="entry name" value="Thioredoxin-like"/>
    <property type="match status" value="4"/>
</dbReference>
<feature type="non-terminal residue" evidence="2">
    <location>
        <position position="1"/>
    </location>
</feature>
<dbReference type="CDD" id="cd02995">
    <property type="entry name" value="PDI_a_PDI_a'_C"/>
    <property type="match status" value="1"/>
</dbReference>
<accession>A0A9D3BZ14</accession>
<dbReference type="EMBL" id="JAAVVJ010000004">
    <property type="protein sequence ID" value="KAF7223493.1"/>
    <property type="molecule type" value="Genomic_DNA"/>
</dbReference>
<dbReference type="Pfam" id="PF13848">
    <property type="entry name" value="Thioredoxin_6"/>
    <property type="match status" value="1"/>
</dbReference>
<reference evidence="2" key="1">
    <citation type="submission" date="2020-03" db="EMBL/GenBank/DDBJ databases">
        <title>Intra-Species Differences in Population Size shape Life History and Genome Evolution.</title>
        <authorList>
            <person name="Willemsen D."/>
            <person name="Cui R."/>
            <person name="Valenzano D.R."/>
        </authorList>
    </citation>
    <scope>NUCLEOTIDE SEQUENCE</scope>
    <source>
        <strain evidence="2">GRZ</strain>
        <tissue evidence="2">Whole</tissue>
    </source>
</reference>